<dbReference type="AlphaFoldDB" id="A0A8H4CWU7"/>
<evidence type="ECO:0000256" key="1">
    <source>
        <dbReference type="SAM" id="MobiDB-lite"/>
    </source>
</evidence>
<name>A0A8H4CWU7_COLGL</name>
<dbReference type="GeneID" id="69009108"/>
<evidence type="ECO:0000313" key="3">
    <source>
        <dbReference type="Proteomes" id="UP000613401"/>
    </source>
</evidence>
<reference evidence="2" key="2">
    <citation type="submission" date="2020-03" db="EMBL/GenBank/DDBJ databases">
        <authorList>
            <person name="Fu F.-F."/>
            <person name="Chen J."/>
        </authorList>
    </citation>
    <scope>NUCLEOTIDE SEQUENCE</scope>
    <source>
        <strain evidence="2">Lc1</strain>
    </source>
</reference>
<dbReference type="EMBL" id="WVTB01000007">
    <property type="protein sequence ID" value="KAF3811614.1"/>
    <property type="molecule type" value="Genomic_DNA"/>
</dbReference>
<reference evidence="2" key="1">
    <citation type="journal article" date="2020" name="Phytopathology">
        <title>Genome sequence and comparative analysis of Colletotrichum gloeosporioides isolated from Liriodendron leaves.</title>
        <authorList>
            <person name="Fu F.F."/>
            <person name="Hao Z."/>
            <person name="Wang P."/>
            <person name="Lu Y."/>
            <person name="Xue L.J."/>
            <person name="Wei G."/>
            <person name="Tian Y."/>
            <person name="Baishi H."/>
            <person name="Xu H."/>
            <person name="Shi J."/>
            <person name="Cheng T."/>
            <person name="Wang G."/>
            <person name="Yi Y."/>
            <person name="Chen J."/>
        </authorList>
    </citation>
    <scope>NUCLEOTIDE SEQUENCE</scope>
    <source>
        <strain evidence="2">Lc1</strain>
    </source>
</reference>
<keyword evidence="3" id="KW-1185">Reference proteome</keyword>
<organism evidence="2 3">
    <name type="scientific">Colletotrichum gloeosporioides</name>
    <name type="common">Anthracnose fungus</name>
    <name type="synonym">Glomerella cingulata</name>
    <dbReference type="NCBI Taxonomy" id="474922"/>
    <lineage>
        <taxon>Eukaryota</taxon>
        <taxon>Fungi</taxon>
        <taxon>Dikarya</taxon>
        <taxon>Ascomycota</taxon>
        <taxon>Pezizomycotina</taxon>
        <taxon>Sordariomycetes</taxon>
        <taxon>Hypocreomycetidae</taxon>
        <taxon>Glomerellales</taxon>
        <taxon>Glomerellaceae</taxon>
        <taxon>Colletotrichum</taxon>
        <taxon>Colletotrichum gloeosporioides species complex</taxon>
    </lineage>
</organism>
<feature type="compositionally biased region" description="Polar residues" evidence="1">
    <location>
        <begin position="30"/>
        <end position="54"/>
    </location>
</feature>
<proteinExistence type="predicted"/>
<gene>
    <name evidence="2" type="ORF">GCG54_00001943</name>
</gene>
<evidence type="ECO:0000313" key="2">
    <source>
        <dbReference type="EMBL" id="KAF3811614.1"/>
    </source>
</evidence>
<comment type="caution">
    <text evidence="2">The sequence shown here is derived from an EMBL/GenBank/DDBJ whole genome shotgun (WGS) entry which is preliminary data.</text>
</comment>
<dbReference type="RefSeq" id="XP_045270773.1">
    <property type="nucleotide sequence ID" value="XM_045402044.1"/>
</dbReference>
<sequence length="60" mass="6703">MSKLFWCGGRERHSSFLSYCNTTKPHDHPSSASSQTFSFRHNGLSASANDTRGITKNMKP</sequence>
<dbReference type="Proteomes" id="UP000613401">
    <property type="component" value="Unassembled WGS sequence"/>
</dbReference>
<protein>
    <submittedName>
        <fullName evidence="2">Uncharacterized protein</fullName>
    </submittedName>
</protein>
<accession>A0A8H4CWU7</accession>
<feature type="region of interest" description="Disordered" evidence="1">
    <location>
        <begin position="27"/>
        <end position="60"/>
    </location>
</feature>